<accession>E6PE63</accession>
<gene>
    <name evidence="1" type="ORF">CARN1_1851</name>
</gene>
<dbReference type="AlphaFoldDB" id="E6PE63"/>
<reference evidence="1" key="1">
    <citation type="submission" date="2009-10" db="EMBL/GenBank/DDBJ databases">
        <title>Diversity of trophic interactions inside an arsenic-rich microbial ecosystem.</title>
        <authorList>
            <person name="Bertin P.N."/>
            <person name="Heinrich-Salmeron A."/>
            <person name="Pelletier E."/>
            <person name="Goulhen-Chollet F."/>
            <person name="Arsene-Ploetze F."/>
            <person name="Gallien S."/>
            <person name="Calteau A."/>
            <person name="Vallenet D."/>
            <person name="Casiot C."/>
            <person name="Chane-Woon-Ming B."/>
            <person name="Giloteaux L."/>
            <person name="Barakat M."/>
            <person name="Bonnefoy V."/>
            <person name="Bruneel O."/>
            <person name="Chandler M."/>
            <person name="Cleiss J."/>
            <person name="Duran R."/>
            <person name="Elbaz-Poulichet F."/>
            <person name="Fonknechten N."/>
            <person name="Lauga B."/>
            <person name="Mornico D."/>
            <person name="Ortet P."/>
            <person name="Schaeffer C."/>
            <person name="Siguier P."/>
            <person name="Alexander Thil Smith A."/>
            <person name="Van Dorsselaer A."/>
            <person name="Weissenbach J."/>
            <person name="Medigue C."/>
            <person name="Le Paslier D."/>
        </authorList>
    </citation>
    <scope>NUCLEOTIDE SEQUENCE</scope>
</reference>
<sequence>MRVDSLVDRNHHRSLDLFKTPHARSAHRARRFADEVEEAIGGLHLEVNANGPNERDILEGF</sequence>
<organism evidence="1">
    <name type="scientific">mine drainage metagenome</name>
    <dbReference type="NCBI Taxonomy" id="410659"/>
    <lineage>
        <taxon>unclassified sequences</taxon>
        <taxon>metagenomes</taxon>
        <taxon>ecological metagenomes</taxon>
    </lineage>
</organism>
<evidence type="ECO:0000313" key="1">
    <source>
        <dbReference type="EMBL" id="CBH74748.1"/>
    </source>
</evidence>
<dbReference type="EMBL" id="CABL01000002">
    <property type="protein sequence ID" value="CBH74748.1"/>
    <property type="molecule type" value="Genomic_DNA"/>
</dbReference>
<name>E6PE63_9ZZZZ</name>
<proteinExistence type="predicted"/>
<protein>
    <submittedName>
        <fullName evidence="1">Uncharacterized protein</fullName>
    </submittedName>
</protein>
<comment type="caution">
    <text evidence="1">The sequence shown here is derived from an EMBL/GenBank/DDBJ whole genome shotgun (WGS) entry which is preliminary data.</text>
</comment>